<organism evidence="2 3">
    <name type="scientific">Gordonia sesuvii</name>
    <dbReference type="NCBI Taxonomy" id="3116777"/>
    <lineage>
        <taxon>Bacteria</taxon>
        <taxon>Bacillati</taxon>
        <taxon>Actinomycetota</taxon>
        <taxon>Actinomycetes</taxon>
        <taxon>Mycobacteriales</taxon>
        <taxon>Gordoniaceae</taxon>
        <taxon>Gordonia</taxon>
    </lineage>
</organism>
<dbReference type="PANTHER" id="PTHR34310:SF8">
    <property type="entry name" value="CONSERVED PROTEIN"/>
    <property type="match status" value="1"/>
</dbReference>
<dbReference type="EMBL" id="JAZDUF010000009">
    <property type="protein sequence ID" value="MEE3853171.1"/>
    <property type="molecule type" value="Genomic_DNA"/>
</dbReference>
<dbReference type="Gene3D" id="2.170.150.40">
    <property type="entry name" value="Domain of unknown function (DUF427)"/>
    <property type="match status" value="1"/>
</dbReference>
<evidence type="ECO:0000259" key="1">
    <source>
        <dbReference type="Pfam" id="PF04248"/>
    </source>
</evidence>
<evidence type="ECO:0000313" key="2">
    <source>
        <dbReference type="EMBL" id="MEE3853171.1"/>
    </source>
</evidence>
<dbReference type="RefSeq" id="WP_330436083.1">
    <property type="nucleotide sequence ID" value="NZ_JAZDUF010000009.1"/>
</dbReference>
<dbReference type="InterPro" id="IPR038694">
    <property type="entry name" value="DUF427_sf"/>
</dbReference>
<feature type="domain" description="DUF427" evidence="1">
    <location>
        <begin position="23"/>
        <end position="115"/>
    </location>
</feature>
<protein>
    <submittedName>
        <fullName evidence="2">DUF427 domain-containing protein</fullName>
    </submittedName>
</protein>
<name>A0ABU7MKM5_9ACTN</name>
<accession>A0ABU7MKM5</accession>
<gene>
    <name evidence="2" type="ORF">VZC37_22730</name>
</gene>
<reference evidence="2 3" key="1">
    <citation type="submission" date="2024-01" db="EMBL/GenBank/DDBJ databases">
        <title>Draft genome sequence of Gordonia sp. LSe1-13.</title>
        <authorList>
            <person name="Suphannarot A."/>
            <person name="Mingma R."/>
        </authorList>
    </citation>
    <scope>NUCLEOTIDE SEQUENCE [LARGE SCALE GENOMIC DNA]</scope>
    <source>
        <strain evidence="2 3">LSe1-13</strain>
    </source>
</reference>
<dbReference type="Proteomes" id="UP001347146">
    <property type="component" value="Unassembled WGS sequence"/>
</dbReference>
<sequence length="126" mass="13809">MTRQRLQPGPDHPITVSPDNGRVVVRVGEVVVADTTSAQVLREAQYPPVRYVPLADVDQALLRDSATTTYCPYKGEATYYDLVIGEDVATDAIWSYREPYEAVAPIAGHVAFYPDRVRISADAAAT</sequence>
<dbReference type="InterPro" id="IPR007361">
    <property type="entry name" value="DUF427"/>
</dbReference>
<comment type="caution">
    <text evidence="2">The sequence shown here is derived from an EMBL/GenBank/DDBJ whole genome shotgun (WGS) entry which is preliminary data.</text>
</comment>
<dbReference type="PANTHER" id="PTHR34310">
    <property type="entry name" value="DUF427 DOMAIN PROTEIN (AFU_ORTHOLOGUE AFUA_3G02220)"/>
    <property type="match status" value="1"/>
</dbReference>
<dbReference type="Pfam" id="PF04248">
    <property type="entry name" value="NTP_transf_9"/>
    <property type="match status" value="1"/>
</dbReference>
<keyword evidence="3" id="KW-1185">Reference proteome</keyword>
<evidence type="ECO:0000313" key="3">
    <source>
        <dbReference type="Proteomes" id="UP001347146"/>
    </source>
</evidence>
<proteinExistence type="predicted"/>